<name>A0A011MHZ1_9PROT</name>
<dbReference type="AlphaFoldDB" id="A0A011MHZ1"/>
<gene>
    <name evidence="5" type="primary">lrpC</name>
    <name evidence="5" type="ORF">AW08_00006</name>
</gene>
<dbReference type="GO" id="GO:0043200">
    <property type="term" value="P:response to amino acid"/>
    <property type="evidence" value="ECO:0007669"/>
    <property type="project" value="TreeGrafter"/>
</dbReference>
<dbReference type="SUPFAM" id="SSF46785">
    <property type="entry name" value="Winged helix' DNA-binding domain"/>
    <property type="match status" value="1"/>
</dbReference>
<dbReference type="InterPro" id="IPR019887">
    <property type="entry name" value="Tscrpt_reg_AsnC/Lrp_C"/>
</dbReference>
<dbReference type="STRING" id="1454001.AW08_00006"/>
<sequence>MELDAKAWKILAAVQRDGRISLKALAAEVGLSLPAVSERLKRLEEAHVVTGYRAAVDVAALGYGVLAMIAMTTPQADKARLLARLEMLPEVTECLHVTGQDSYLLRVVARDIAHLEQLVGSINHYGETRTSIVMSAPIPLRPVAPPKGPLAS</sequence>
<dbReference type="PROSITE" id="PS50956">
    <property type="entry name" value="HTH_ASNC_2"/>
    <property type="match status" value="1"/>
</dbReference>
<comment type="caution">
    <text evidence="5">The sequence shown here is derived from an EMBL/GenBank/DDBJ whole genome shotgun (WGS) entry which is preliminary data.</text>
</comment>
<feature type="domain" description="HTH asnC-type" evidence="4">
    <location>
        <begin position="3"/>
        <end position="64"/>
    </location>
</feature>
<evidence type="ECO:0000259" key="4">
    <source>
        <dbReference type="PROSITE" id="PS50956"/>
    </source>
</evidence>
<dbReference type="SUPFAM" id="SSF54909">
    <property type="entry name" value="Dimeric alpha+beta barrel"/>
    <property type="match status" value="1"/>
</dbReference>
<evidence type="ECO:0000256" key="3">
    <source>
        <dbReference type="ARBA" id="ARBA00023163"/>
    </source>
</evidence>
<dbReference type="InterPro" id="IPR036390">
    <property type="entry name" value="WH_DNA-bd_sf"/>
</dbReference>
<dbReference type="InterPro" id="IPR019888">
    <property type="entry name" value="Tscrpt_reg_AsnC-like"/>
</dbReference>
<keyword evidence="3" id="KW-0804">Transcription</keyword>
<dbReference type="EMBL" id="JFAX01000001">
    <property type="protein sequence ID" value="EXI69513.1"/>
    <property type="molecule type" value="Genomic_DNA"/>
</dbReference>
<dbReference type="PRINTS" id="PR00033">
    <property type="entry name" value="HTHASNC"/>
</dbReference>
<dbReference type="InterPro" id="IPR036388">
    <property type="entry name" value="WH-like_DNA-bd_sf"/>
</dbReference>
<dbReference type="GO" id="GO:0006355">
    <property type="term" value="P:regulation of DNA-templated transcription"/>
    <property type="evidence" value="ECO:0007669"/>
    <property type="project" value="UniProtKB-ARBA"/>
</dbReference>
<proteinExistence type="predicted"/>
<dbReference type="Gene3D" id="3.30.70.920">
    <property type="match status" value="1"/>
</dbReference>
<keyword evidence="6" id="KW-1185">Reference proteome</keyword>
<dbReference type="Proteomes" id="UP000020218">
    <property type="component" value="Unassembled WGS sequence"/>
</dbReference>
<reference evidence="5" key="1">
    <citation type="submission" date="2014-02" db="EMBL/GenBank/DDBJ databases">
        <title>Expanding our view of genomic diversity in Candidatus Accumulibacter clades.</title>
        <authorList>
            <person name="Skennerton C.T."/>
            <person name="Barr J.J."/>
            <person name="Slater F.R."/>
            <person name="Bond P.L."/>
            <person name="Tyson G.W."/>
        </authorList>
    </citation>
    <scope>NUCLEOTIDE SEQUENCE [LARGE SCALE GENOMIC DNA]</scope>
</reference>
<dbReference type="InterPro" id="IPR000485">
    <property type="entry name" value="AsnC-type_HTH_dom"/>
</dbReference>
<dbReference type="CDD" id="cd00090">
    <property type="entry name" value="HTH_ARSR"/>
    <property type="match status" value="1"/>
</dbReference>
<evidence type="ECO:0000313" key="6">
    <source>
        <dbReference type="Proteomes" id="UP000020218"/>
    </source>
</evidence>
<evidence type="ECO:0000256" key="1">
    <source>
        <dbReference type="ARBA" id="ARBA00023015"/>
    </source>
</evidence>
<dbReference type="Gene3D" id="1.10.10.10">
    <property type="entry name" value="Winged helix-like DNA-binding domain superfamily/Winged helix DNA-binding domain"/>
    <property type="match status" value="1"/>
</dbReference>
<evidence type="ECO:0000313" key="5">
    <source>
        <dbReference type="EMBL" id="EXI69513.1"/>
    </source>
</evidence>
<evidence type="ECO:0000256" key="2">
    <source>
        <dbReference type="ARBA" id="ARBA00023125"/>
    </source>
</evidence>
<keyword evidence="1" id="KW-0805">Transcription regulation</keyword>
<dbReference type="SMART" id="SM00344">
    <property type="entry name" value="HTH_ASNC"/>
    <property type="match status" value="1"/>
</dbReference>
<dbReference type="PANTHER" id="PTHR30154:SF53">
    <property type="entry name" value="HTH-TYPE TRANSCRIPTIONAL REGULATOR LRPC"/>
    <property type="match status" value="1"/>
</dbReference>
<protein>
    <submittedName>
        <fullName evidence="5">HTH-type transcriptional regulator LrpC</fullName>
    </submittedName>
</protein>
<organism evidence="5 6">
    <name type="scientific">Candidatus Accumulibacter adjunctus</name>
    <dbReference type="NCBI Taxonomy" id="1454001"/>
    <lineage>
        <taxon>Bacteria</taxon>
        <taxon>Pseudomonadati</taxon>
        <taxon>Pseudomonadota</taxon>
        <taxon>Betaproteobacteria</taxon>
        <taxon>Candidatus Accumulibacter</taxon>
    </lineage>
</organism>
<keyword evidence="2" id="KW-0238">DNA-binding</keyword>
<dbReference type="InterPro" id="IPR011991">
    <property type="entry name" value="ArsR-like_HTH"/>
</dbReference>
<dbReference type="Pfam" id="PF13412">
    <property type="entry name" value="HTH_24"/>
    <property type="match status" value="1"/>
</dbReference>
<accession>A0A011MHZ1</accession>
<dbReference type="PANTHER" id="PTHR30154">
    <property type="entry name" value="LEUCINE-RESPONSIVE REGULATORY PROTEIN"/>
    <property type="match status" value="1"/>
</dbReference>
<dbReference type="InterPro" id="IPR011008">
    <property type="entry name" value="Dimeric_a/b-barrel"/>
</dbReference>
<dbReference type="Pfam" id="PF01037">
    <property type="entry name" value="AsnC_trans_reg"/>
    <property type="match status" value="1"/>
</dbReference>
<dbReference type="GO" id="GO:0005829">
    <property type="term" value="C:cytosol"/>
    <property type="evidence" value="ECO:0007669"/>
    <property type="project" value="TreeGrafter"/>
</dbReference>
<dbReference type="GO" id="GO:0043565">
    <property type="term" value="F:sequence-specific DNA binding"/>
    <property type="evidence" value="ECO:0007669"/>
    <property type="project" value="InterPro"/>
</dbReference>